<keyword evidence="2" id="KW-1185">Reference proteome</keyword>
<organism evidence="1 2">
    <name type="scientific">Saezia sanguinis</name>
    <dbReference type="NCBI Taxonomy" id="1965230"/>
    <lineage>
        <taxon>Bacteria</taxon>
        <taxon>Pseudomonadati</taxon>
        <taxon>Pseudomonadota</taxon>
        <taxon>Betaproteobacteria</taxon>
        <taxon>Burkholderiales</taxon>
        <taxon>Saeziaceae</taxon>
        <taxon>Saezia</taxon>
    </lineage>
</organism>
<protein>
    <recommendedName>
        <fullName evidence="3">DUF2170 domain-containing protein</fullName>
    </recommendedName>
</protein>
<evidence type="ECO:0000313" key="2">
    <source>
        <dbReference type="Proteomes" id="UP000286947"/>
    </source>
</evidence>
<dbReference type="EMBL" id="PQSP01000002">
    <property type="protein sequence ID" value="RUS67290.1"/>
    <property type="molecule type" value="Genomic_DNA"/>
</dbReference>
<reference evidence="1 2" key="1">
    <citation type="submission" date="2018-01" db="EMBL/GenBank/DDBJ databases">
        <title>Saezia sanguinis gen. nov., sp. nov., in the order Burkholderiales isolated from human blood.</title>
        <authorList>
            <person name="Medina-Pascual M.J."/>
            <person name="Valdezate S."/>
            <person name="Monzon S."/>
            <person name="Cuesta I."/>
            <person name="Carrasco G."/>
            <person name="Villalon P."/>
            <person name="Saez-Nieto J.A."/>
        </authorList>
    </citation>
    <scope>NUCLEOTIDE SEQUENCE [LARGE SCALE GENOMIC DNA]</scope>
    <source>
        <strain evidence="1 2">CNM695-12</strain>
    </source>
</reference>
<dbReference type="Proteomes" id="UP000286947">
    <property type="component" value="Unassembled WGS sequence"/>
</dbReference>
<dbReference type="AlphaFoldDB" id="A0A433SEY9"/>
<evidence type="ECO:0000313" key="1">
    <source>
        <dbReference type="EMBL" id="RUS67290.1"/>
    </source>
</evidence>
<dbReference type="Pfam" id="PF09938">
    <property type="entry name" value="DUF2170"/>
    <property type="match status" value="1"/>
</dbReference>
<comment type="caution">
    <text evidence="1">The sequence shown here is derived from an EMBL/GenBank/DDBJ whole genome shotgun (WGS) entry which is preliminary data.</text>
</comment>
<accession>A0A433SEY9</accession>
<name>A0A433SEY9_9BURK</name>
<dbReference type="OrthoDB" id="7677665at2"/>
<proteinExistence type="predicted"/>
<sequence length="207" mass="23099">MKSKSSAYYQRLYRQRLREQGLVKKEIWILPEHAKALSHIERQLRLPQSGAVLTEKENGMNTTPQVWTANSLYAALATTPLFAEGRAAVELLQGADSSLHIEMHDYGELPLFVAVSGDQIVIEGTLWSTDDVKDVVKFNDAILRTHKLFPLSSIALETPPEGPSYYTMFGALSATSKLENVVLEIEVLADNIIKATEAYQDHLKESV</sequence>
<dbReference type="InterPro" id="IPR019231">
    <property type="entry name" value="DUF2170"/>
</dbReference>
<gene>
    <name evidence="1" type="ORF">CUZ56_01234</name>
</gene>
<evidence type="ECO:0008006" key="3">
    <source>
        <dbReference type="Google" id="ProtNLM"/>
    </source>
</evidence>